<dbReference type="GeneID" id="129800626"/>
<dbReference type="Gene3D" id="3.90.920.10">
    <property type="entry name" value="DNA primase, PRIM domain"/>
    <property type="match status" value="1"/>
</dbReference>
<reference evidence="11" key="1">
    <citation type="submission" date="2022-08" db="UniProtKB">
        <authorList>
            <consortium name="EnsemblMetazoa"/>
        </authorList>
    </citation>
    <scope>IDENTIFICATION</scope>
    <source>
        <strain evidence="11">Israel</strain>
    </source>
</reference>
<evidence type="ECO:0000256" key="4">
    <source>
        <dbReference type="ARBA" id="ARBA00022679"/>
    </source>
</evidence>
<dbReference type="VEuPathDB" id="VectorBase:PPAI002982"/>
<dbReference type="CDD" id="cd04860">
    <property type="entry name" value="AE_Prim_S"/>
    <property type="match status" value="1"/>
</dbReference>
<keyword evidence="5" id="KW-0548">Nucleotidyltransferase</keyword>
<keyword evidence="2 10" id="KW-0240">DNA-directed RNA polymerase</keyword>
<evidence type="ECO:0000256" key="8">
    <source>
        <dbReference type="ARBA" id="ARBA00022833"/>
    </source>
</evidence>
<name>A0A1B0D673_PHLPP</name>
<proteinExistence type="inferred from homology"/>
<dbReference type="EnsemblMetazoa" id="PPAI002982-RA">
    <property type="protein sequence ID" value="PPAI002982-PA"/>
    <property type="gene ID" value="PPAI002982"/>
</dbReference>
<dbReference type="Proteomes" id="UP000092462">
    <property type="component" value="Unassembled WGS sequence"/>
</dbReference>
<dbReference type="AlphaFoldDB" id="A0A1B0D673"/>
<keyword evidence="4 10" id="KW-0808">Transferase</keyword>
<dbReference type="EMBL" id="AJVK01025797">
    <property type="status" value="NOT_ANNOTATED_CDS"/>
    <property type="molecule type" value="Genomic_DNA"/>
</dbReference>
<dbReference type="SUPFAM" id="SSF56747">
    <property type="entry name" value="Prim-pol domain"/>
    <property type="match status" value="1"/>
</dbReference>
<evidence type="ECO:0000256" key="9">
    <source>
        <dbReference type="ARBA" id="ARBA00023163"/>
    </source>
</evidence>
<dbReference type="FunFam" id="3.90.920.10:FF:000003">
    <property type="entry name" value="DNA primase"/>
    <property type="match status" value="1"/>
</dbReference>
<dbReference type="InterPro" id="IPR002755">
    <property type="entry name" value="DNA_primase_S"/>
</dbReference>
<keyword evidence="3 10" id="KW-0639">Primosome</keyword>
<dbReference type="GO" id="GO:0006269">
    <property type="term" value="P:DNA replication, synthesis of primer"/>
    <property type="evidence" value="ECO:0007669"/>
    <property type="project" value="UniProtKB-KW"/>
</dbReference>
<dbReference type="NCBIfam" id="TIGR00335">
    <property type="entry name" value="primase_sml"/>
    <property type="match status" value="1"/>
</dbReference>
<dbReference type="KEGG" id="ppap:129800626"/>
<keyword evidence="6 10" id="KW-0235">DNA replication</keyword>
<organism evidence="11 12">
    <name type="scientific">Phlebotomus papatasi</name>
    <name type="common">Sandfly</name>
    <dbReference type="NCBI Taxonomy" id="29031"/>
    <lineage>
        <taxon>Eukaryota</taxon>
        <taxon>Metazoa</taxon>
        <taxon>Ecdysozoa</taxon>
        <taxon>Arthropoda</taxon>
        <taxon>Hexapoda</taxon>
        <taxon>Insecta</taxon>
        <taxon>Pterygota</taxon>
        <taxon>Neoptera</taxon>
        <taxon>Endopterygota</taxon>
        <taxon>Diptera</taxon>
        <taxon>Nematocera</taxon>
        <taxon>Psychodoidea</taxon>
        <taxon>Psychodidae</taxon>
        <taxon>Phlebotomus</taxon>
        <taxon>Phlebotomus</taxon>
    </lineage>
</organism>
<sequence length="418" mass="48532">MNQTQGREDFNPEELAELLIVYYKRLFPYKQFYQWLSYDEEKLFQHREFCFTYDGEVFQRYLTFDDQEHLAKEMSAKVPSKIDIGPIMNVRPNKFGIAQNLQFLQRELIFDIDMTDYDDIRTCCSGAAICQKCWKFMGVACEILNVALKEDFGFENLLWVFSGRRGIHCWISDPIARNLDVKGRGAVSQYLNLVGRNEANDRYDRDCDYLHVRVQRALVTIDSVFEEICLQDQDLFSNPENIQKLLLARIHDDGIRSELKTRLLGLARNSKIIWETFVGFINTVKGKHPRLKYIVEDVKISLIYPRLDINVSKGVNHLLKAPFCVHPKTGKICVPFTPGMTGNFDPTSVPTVKHLCEEINAYDVKKAENAEKFDTGVSNIQDYKKTSLHKAVHIFEEFIRKCGKTAEKKKETMDVDIF</sequence>
<comment type="similarity">
    <text evidence="1 10">Belongs to the eukaryotic-type primase small subunit family.</text>
</comment>
<evidence type="ECO:0000256" key="6">
    <source>
        <dbReference type="ARBA" id="ARBA00022705"/>
    </source>
</evidence>
<dbReference type="RefSeq" id="XP_055701129.1">
    <property type="nucleotide sequence ID" value="XM_055845154.1"/>
</dbReference>
<dbReference type="InterPro" id="IPR014052">
    <property type="entry name" value="DNA_primase_ssu_euk/arc"/>
</dbReference>
<evidence type="ECO:0000256" key="3">
    <source>
        <dbReference type="ARBA" id="ARBA00022515"/>
    </source>
</evidence>
<dbReference type="CTD" id="136033902"/>
<dbReference type="GO" id="GO:0046872">
    <property type="term" value="F:metal ion binding"/>
    <property type="evidence" value="ECO:0007669"/>
    <property type="project" value="UniProtKB-KW"/>
</dbReference>
<evidence type="ECO:0000256" key="7">
    <source>
        <dbReference type="ARBA" id="ARBA00022723"/>
    </source>
</evidence>
<evidence type="ECO:0000256" key="5">
    <source>
        <dbReference type="ARBA" id="ARBA00022695"/>
    </source>
</evidence>
<keyword evidence="8" id="KW-0862">Zinc</keyword>
<protein>
    <recommendedName>
        <fullName evidence="10">DNA primase</fullName>
        <ecNumber evidence="10">2.7.7.-</ecNumber>
    </recommendedName>
</protein>
<dbReference type="GO" id="GO:0003899">
    <property type="term" value="F:DNA-directed RNA polymerase activity"/>
    <property type="evidence" value="ECO:0007669"/>
    <property type="project" value="InterPro"/>
</dbReference>
<evidence type="ECO:0000256" key="1">
    <source>
        <dbReference type="ARBA" id="ARBA00009762"/>
    </source>
</evidence>
<keyword evidence="9" id="KW-0804">Transcription</keyword>
<dbReference type="PANTHER" id="PTHR10536">
    <property type="entry name" value="DNA PRIMASE SMALL SUBUNIT"/>
    <property type="match status" value="1"/>
</dbReference>
<keyword evidence="7" id="KW-0479">Metal-binding</keyword>
<evidence type="ECO:0000256" key="10">
    <source>
        <dbReference type="RuleBase" id="RU003514"/>
    </source>
</evidence>
<dbReference type="VEuPathDB" id="VectorBase:PPAPM1_003754"/>
<accession>A0A1B0D673</accession>
<dbReference type="EC" id="2.7.7.-" evidence="10"/>
<evidence type="ECO:0000313" key="11">
    <source>
        <dbReference type="EnsemblMetazoa" id="PPAI002982-PA"/>
    </source>
</evidence>
<evidence type="ECO:0000313" key="12">
    <source>
        <dbReference type="Proteomes" id="UP000092462"/>
    </source>
</evidence>
<dbReference type="OrthoDB" id="19606at2759"/>
<dbReference type="Pfam" id="PF01896">
    <property type="entry name" value="DNA_primase_S"/>
    <property type="match status" value="1"/>
</dbReference>
<evidence type="ECO:0000256" key="2">
    <source>
        <dbReference type="ARBA" id="ARBA00022478"/>
    </source>
</evidence>
<keyword evidence="12" id="KW-1185">Reference proteome</keyword>
<dbReference type="GO" id="GO:0005658">
    <property type="term" value="C:alpha DNA polymerase:primase complex"/>
    <property type="evidence" value="ECO:0007669"/>
    <property type="project" value="UniProtKB-ARBA"/>
</dbReference>